<dbReference type="EMBL" id="SMOL01000157">
    <property type="protein sequence ID" value="KAB2626867.1"/>
    <property type="molecule type" value="Genomic_DNA"/>
</dbReference>
<sequence length="86" mass="9877">MQRVSNKISCKSEVAAEAKDVAGRPSTRRGLFDVLHMNWMQIMQAMHFSDVDPFHFGRVPSDLSRCINEKENRRKAHDFSILSSNI</sequence>
<accession>A0A5N5HJ66</accession>
<organism evidence="1 2">
    <name type="scientific">Pyrus ussuriensis x Pyrus communis</name>
    <dbReference type="NCBI Taxonomy" id="2448454"/>
    <lineage>
        <taxon>Eukaryota</taxon>
        <taxon>Viridiplantae</taxon>
        <taxon>Streptophyta</taxon>
        <taxon>Embryophyta</taxon>
        <taxon>Tracheophyta</taxon>
        <taxon>Spermatophyta</taxon>
        <taxon>Magnoliopsida</taxon>
        <taxon>eudicotyledons</taxon>
        <taxon>Gunneridae</taxon>
        <taxon>Pentapetalae</taxon>
        <taxon>rosids</taxon>
        <taxon>fabids</taxon>
        <taxon>Rosales</taxon>
        <taxon>Rosaceae</taxon>
        <taxon>Amygdaloideae</taxon>
        <taxon>Maleae</taxon>
        <taxon>Pyrus</taxon>
    </lineage>
</organism>
<gene>
    <name evidence="1" type="ORF">D8674_020485</name>
</gene>
<name>A0A5N5HJ66_9ROSA</name>
<dbReference type="Proteomes" id="UP000327157">
    <property type="component" value="Chromosome 2"/>
</dbReference>
<proteinExistence type="predicted"/>
<keyword evidence="2" id="KW-1185">Reference proteome</keyword>
<comment type="caution">
    <text evidence="1">The sequence shown here is derived from an EMBL/GenBank/DDBJ whole genome shotgun (WGS) entry which is preliminary data.</text>
</comment>
<dbReference type="AlphaFoldDB" id="A0A5N5HJ66"/>
<evidence type="ECO:0000313" key="2">
    <source>
        <dbReference type="Proteomes" id="UP000327157"/>
    </source>
</evidence>
<reference evidence="2" key="2">
    <citation type="submission" date="2019-10" db="EMBL/GenBank/DDBJ databases">
        <title>A de novo genome assembly of a pear dwarfing rootstock.</title>
        <authorList>
            <person name="Wang F."/>
            <person name="Wang J."/>
            <person name="Li S."/>
            <person name="Zhang Y."/>
            <person name="Fang M."/>
            <person name="Ma L."/>
            <person name="Zhao Y."/>
            <person name="Jiang S."/>
        </authorList>
    </citation>
    <scope>NUCLEOTIDE SEQUENCE [LARGE SCALE GENOMIC DNA]</scope>
</reference>
<protein>
    <submittedName>
        <fullName evidence="1">Uncharacterized protein</fullName>
    </submittedName>
</protein>
<reference evidence="1 2" key="1">
    <citation type="submission" date="2019-09" db="EMBL/GenBank/DDBJ databases">
        <authorList>
            <person name="Ou C."/>
        </authorList>
    </citation>
    <scope>NUCLEOTIDE SEQUENCE [LARGE SCALE GENOMIC DNA]</scope>
    <source>
        <strain evidence="1">S2</strain>
        <tissue evidence="1">Leaf</tissue>
    </source>
</reference>
<evidence type="ECO:0000313" key="1">
    <source>
        <dbReference type="EMBL" id="KAB2626867.1"/>
    </source>
</evidence>
<reference evidence="1 2" key="3">
    <citation type="submission" date="2019-11" db="EMBL/GenBank/DDBJ databases">
        <title>A de novo genome assembly of a pear dwarfing rootstock.</title>
        <authorList>
            <person name="Wang F."/>
            <person name="Wang J."/>
            <person name="Li S."/>
            <person name="Zhang Y."/>
            <person name="Fang M."/>
            <person name="Ma L."/>
            <person name="Zhao Y."/>
            <person name="Jiang S."/>
        </authorList>
    </citation>
    <scope>NUCLEOTIDE SEQUENCE [LARGE SCALE GENOMIC DNA]</scope>
    <source>
        <strain evidence="1">S2</strain>
        <tissue evidence="1">Leaf</tissue>
    </source>
</reference>